<comment type="caution">
    <text evidence="2">The sequence shown here is derived from an EMBL/GenBank/DDBJ whole genome shotgun (WGS) entry which is preliminary data.</text>
</comment>
<dbReference type="Pfam" id="PF08241">
    <property type="entry name" value="Methyltransf_11"/>
    <property type="match status" value="1"/>
</dbReference>
<accession>A0A644X211</accession>
<dbReference type="CDD" id="cd02440">
    <property type="entry name" value="AdoMet_MTases"/>
    <property type="match status" value="1"/>
</dbReference>
<proteinExistence type="predicted"/>
<dbReference type="Gene3D" id="3.40.50.150">
    <property type="entry name" value="Vaccinia Virus protein VP39"/>
    <property type="match status" value="1"/>
</dbReference>
<dbReference type="AlphaFoldDB" id="A0A644X211"/>
<reference evidence="2" key="1">
    <citation type="submission" date="2019-08" db="EMBL/GenBank/DDBJ databases">
        <authorList>
            <person name="Kucharzyk K."/>
            <person name="Murdoch R.W."/>
            <person name="Higgins S."/>
            <person name="Loffler F."/>
        </authorList>
    </citation>
    <scope>NUCLEOTIDE SEQUENCE</scope>
</reference>
<protein>
    <recommendedName>
        <fullName evidence="1">Methyltransferase type 11 domain-containing protein</fullName>
    </recommendedName>
</protein>
<feature type="domain" description="Methyltransferase type 11" evidence="1">
    <location>
        <begin position="46"/>
        <end position="142"/>
    </location>
</feature>
<dbReference type="GO" id="GO:0008757">
    <property type="term" value="F:S-adenosylmethionine-dependent methyltransferase activity"/>
    <property type="evidence" value="ECO:0007669"/>
    <property type="project" value="InterPro"/>
</dbReference>
<evidence type="ECO:0000313" key="2">
    <source>
        <dbReference type="EMBL" id="MPM09997.1"/>
    </source>
</evidence>
<dbReference type="InterPro" id="IPR029063">
    <property type="entry name" value="SAM-dependent_MTases_sf"/>
</dbReference>
<gene>
    <name evidence="2" type="ORF">SDC9_56321</name>
</gene>
<dbReference type="InterPro" id="IPR013216">
    <property type="entry name" value="Methyltransf_11"/>
</dbReference>
<dbReference type="EMBL" id="VSSQ01001637">
    <property type="protein sequence ID" value="MPM09997.1"/>
    <property type="molecule type" value="Genomic_DNA"/>
</dbReference>
<name>A0A644X211_9ZZZZ</name>
<evidence type="ECO:0000259" key="1">
    <source>
        <dbReference type="Pfam" id="PF08241"/>
    </source>
</evidence>
<sequence>MQNAYWEGVWQAEDAAQCAEYLRGHMRARPAFLDVFRQYGVVDVCDAACGFGAYGAMLAANGFSVSLFDIASSSIALAKTLFQREGLAAKDWQVCDICQISYPSGSFGAVVAHAVIDHLSTERARTAFDELTRIAKPGGLVYLSFDPLEDDDLLEPHDILPDGSFLYAGGSRKGLLFHPYSEDDAQQFLLGQKIVYSHVSSRGEREYILQTTQTCAE</sequence>
<organism evidence="2">
    <name type="scientific">bioreactor metagenome</name>
    <dbReference type="NCBI Taxonomy" id="1076179"/>
    <lineage>
        <taxon>unclassified sequences</taxon>
        <taxon>metagenomes</taxon>
        <taxon>ecological metagenomes</taxon>
    </lineage>
</organism>
<dbReference type="SUPFAM" id="SSF53335">
    <property type="entry name" value="S-adenosyl-L-methionine-dependent methyltransferases"/>
    <property type="match status" value="1"/>
</dbReference>